<name>Q5I691_UNCXX</name>
<dbReference type="InterPro" id="IPR029045">
    <property type="entry name" value="ClpP/crotonase-like_dom_sf"/>
</dbReference>
<dbReference type="NCBIfam" id="NF005498">
    <property type="entry name" value="PRK07112.1"/>
    <property type="match status" value="1"/>
</dbReference>
<protein>
    <submittedName>
        <fullName evidence="2">PedL</fullName>
    </submittedName>
</protein>
<dbReference type="CDD" id="cd06558">
    <property type="entry name" value="crotonase-like"/>
    <property type="match status" value="1"/>
</dbReference>
<dbReference type="GO" id="GO:0003824">
    <property type="term" value="F:catalytic activity"/>
    <property type="evidence" value="ECO:0007669"/>
    <property type="project" value="UniProtKB-ARBA"/>
</dbReference>
<dbReference type="PANTHER" id="PTHR42964:SF1">
    <property type="entry name" value="POLYKETIDE BIOSYNTHESIS ENOYL-COA HYDRATASE PKSH-RELATED"/>
    <property type="match status" value="1"/>
</dbReference>
<accession>Q5I691</accession>
<dbReference type="Pfam" id="PF00378">
    <property type="entry name" value="ECH_1"/>
    <property type="match status" value="1"/>
</dbReference>
<sequence length="251" mass="28340">MVYQTIQVRFTSPIYRIELHRPQSDNTLNQLMIDECLHALSVCTTQTHIVVLEGSTEVFCLGADFNALATDQPDIPINPERLYELWEQLAYGPFISIAHVRGKANAGGVGFTAACDIVLADKRVEFSLSELLFGLFPACVLPFLIRRIGWQKAHYMTLTTKAITLQNALDWGLVDAAQGDSQALLRKYLLRLRHLSKSAISDYKHYMNGLHPLISSARKQAVAANRELFDNPNNLENIYRYARTGQFPWEA</sequence>
<dbReference type="PANTHER" id="PTHR42964">
    <property type="entry name" value="ENOYL-COA HYDRATASE"/>
    <property type="match status" value="1"/>
</dbReference>
<proteinExistence type="inferred from homology"/>
<dbReference type="InterPro" id="IPR001753">
    <property type="entry name" value="Enoyl-CoA_hydra/iso"/>
</dbReference>
<dbReference type="Gene3D" id="3.90.226.10">
    <property type="entry name" value="2-enoyl-CoA Hydratase, Chain A, domain 1"/>
    <property type="match status" value="1"/>
</dbReference>
<organism evidence="2">
    <name type="scientific">symbiont bacterium of Paederus fuscipes</name>
    <dbReference type="NCBI Taxonomy" id="176282"/>
    <lineage>
        <taxon>Bacteria</taxon>
    </lineage>
</organism>
<dbReference type="BioCyc" id="MetaCyc:MONOMER-20821"/>
<dbReference type="SUPFAM" id="SSF52096">
    <property type="entry name" value="ClpP/crotonase"/>
    <property type="match status" value="1"/>
</dbReference>
<dbReference type="EMBL" id="AY850690">
    <property type="protein sequence ID" value="AAW33971.1"/>
    <property type="molecule type" value="Genomic_DNA"/>
</dbReference>
<dbReference type="AlphaFoldDB" id="Q5I691"/>
<comment type="similarity">
    <text evidence="1">Belongs to the enoyl-CoA hydratase/isomerase family.</text>
</comment>
<dbReference type="InterPro" id="IPR051683">
    <property type="entry name" value="Enoyl-CoA_Hydratase/Isomerase"/>
</dbReference>
<evidence type="ECO:0000313" key="2">
    <source>
        <dbReference type="EMBL" id="AAW33971.1"/>
    </source>
</evidence>
<evidence type="ECO:0000256" key="1">
    <source>
        <dbReference type="ARBA" id="ARBA00005254"/>
    </source>
</evidence>
<reference evidence="2" key="1">
    <citation type="journal article" date="2004" name="Proc. Natl. Acad. Sci. U.S.A.">
        <title>Antitumor polyketide biosynthesis by an uncultivated bacterial symbiont of the marine sponge Theonella swinhoei.</title>
        <authorList>
            <person name="Piel J."/>
            <person name="Hui D."/>
            <person name="Wen G."/>
            <person name="Butzke D."/>
            <person name="Platzer M."/>
            <person name="Fusetani N."/>
            <person name="Matsunaga S."/>
        </authorList>
    </citation>
    <scope>NUCLEOTIDE SEQUENCE</scope>
</reference>